<protein>
    <submittedName>
        <fullName evidence="4">WD repeat domain phosphoinositide-interacting protein 3</fullName>
    </submittedName>
</protein>
<evidence type="ECO:0000256" key="2">
    <source>
        <dbReference type="ARBA" id="ARBA00022737"/>
    </source>
</evidence>
<evidence type="ECO:0000313" key="5">
    <source>
        <dbReference type="Proteomes" id="UP001470230"/>
    </source>
</evidence>
<keyword evidence="1" id="KW-0853">WD repeat</keyword>
<dbReference type="SUPFAM" id="SSF50978">
    <property type="entry name" value="WD40 repeat-like"/>
    <property type="match status" value="1"/>
</dbReference>
<comment type="caution">
    <text evidence="4">The sequence shown here is derived from an EMBL/GenBank/DDBJ whole genome shotgun (WGS) entry which is preliminary data.</text>
</comment>
<gene>
    <name evidence="4" type="ORF">M9Y10_034010</name>
</gene>
<organism evidence="4 5">
    <name type="scientific">Tritrichomonas musculus</name>
    <dbReference type="NCBI Taxonomy" id="1915356"/>
    <lineage>
        <taxon>Eukaryota</taxon>
        <taxon>Metamonada</taxon>
        <taxon>Parabasalia</taxon>
        <taxon>Tritrichomonadida</taxon>
        <taxon>Tritrichomonadidae</taxon>
        <taxon>Tritrichomonas</taxon>
    </lineage>
</organism>
<evidence type="ECO:0000313" key="4">
    <source>
        <dbReference type="EMBL" id="KAK8889264.1"/>
    </source>
</evidence>
<accession>A0ABR2KDW9</accession>
<name>A0ABR2KDW9_9EUKA</name>
<keyword evidence="5" id="KW-1185">Reference proteome</keyword>
<evidence type="ECO:0000256" key="1">
    <source>
        <dbReference type="ARBA" id="ARBA00022574"/>
    </source>
</evidence>
<dbReference type="PANTHER" id="PTHR11227">
    <property type="entry name" value="WD-REPEAT PROTEIN INTERACTING WITH PHOSPHOINOSIDES WIPI -RELATED"/>
    <property type="match status" value="1"/>
</dbReference>
<dbReference type="InterPro" id="IPR048720">
    <property type="entry name" value="PROPPIN"/>
</dbReference>
<dbReference type="Proteomes" id="UP001470230">
    <property type="component" value="Unassembled WGS sequence"/>
</dbReference>
<dbReference type="Gene3D" id="2.130.10.10">
    <property type="entry name" value="YVTN repeat-like/Quinoprotein amine dehydrogenase"/>
    <property type="match status" value="1"/>
</dbReference>
<dbReference type="InterPro" id="IPR015943">
    <property type="entry name" value="WD40/YVTN_repeat-like_dom_sf"/>
</dbReference>
<evidence type="ECO:0000256" key="3">
    <source>
        <dbReference type="ARBA" id="ARBA00025740"/>
    </source>
</evidence>
<dbReference type="InterPro" id="IPR036322">
    <property type="entry name" value="WD40_repeat_dom_sf"/>
</dbReference>
<proteinExistence type="inferred from homology"/>
<keyword evidence="2" id="KW-0677">Repeat</keyword>
<comment type="similarity">
    <text evidence="3">Belongs to the WD repeat PROPPIN family.</text>
</comment>
<dbReference type="EMBL" id="JAPFFF010000005">
    <property type="protein sequence ID" value="KAK8889264.1"/>
    <property type="molecule type" value="Genomic_DNA"/>
</dbReference>
<reference evidence="4 5" key="1">
    <citation type="submission" date="2024-04" db="EMBL/GenBank/DDBJ databases">
        <title>Tritrichomonas musculus Genome.</title>
        <authorList>
            <person name="Alves-Ferreira E."/>
            <person name="Grigg M."/>
            <person name="Lorenzi H."/>
            <person name="Galac M."/>
        </authorList>
    </citation>
    <scope>NUCLEOTIDE SEQUENCE [LARGE SCALE GENOMIC DNA]</scope>
    <source>
        <strain evidence="4 5">EAF2021</strain>
    </source>
</reference>
<sequence length="316" mass="35769">MHHTAFDQRNELIGIATPRGFIIFDCTIKNVLYEAIFPAGGANCIALLSDSNLVAASGDDSRNGFLKSTIILWECQESKIVRLLEVSDPVEYLYFRNDCLVAVYGSYINFYDCNNFTLIYKTANPIPHRFCVALTQSGSNNLVAFPSPSGDQLNISDYHDPKQILGSIPIQFSHINYFTFDSKCELLAIVIDEGRIIQLWSVMELKLLAKFKRGFWTAEVNGLAFDHLSNYFIMTTKRGTMHVFEIPAKKDMIDTSKTSRSSFSFELLKGTEFNYQFDNAGYIISGITDDGYFQQLRLDINKKVIVPLSDSIKIEM</sequence>